<proteinExistence type="predicted"/>
<protein>
    <recommendedName>
        <fullName evidence="3">Ankyrin repeat protein</fullName>
    </recommendedName>
</protein>
<evidence type="ECO:0000313" key="2">
    <source>
        <dbReference type="Proteomes" id="UP001629113"/>
    </source>
</evidence>
<comment type="caution">
    <text evidence="1">The sequence shown here is derived from an EMBL/GenBank/DDBJ whole genome shotgun (WGS) entry which is preliminary data.</text>
</comment>
<keyword evidence="2" id="KW-1185">Reference proteome</keyword>
<evidence type="ECO:0008006" key="3">
    <source>
        <dbReference type="Google" id="ProtNLM"/>
    </source>
</evidence>
<organism evidence="1 2">
    <name type="scientific">Phlyctema vagabunda</name>
    <dbReference type="NCBI Taxonomy" id="108571"/>
    <lineage>
        <taxon>Eukaryota</taxon>
        <taxon>Fungi</taxon>
        <taxon>Dikarya</taxon>
        <taxon>Ascomycota</taxon>
        <taxon>Pezizomycotina</taxon>
        <taxon>Leotiomycetes</taxon>
        <taxon>Helotiales</taxon>
        <taxon>Dermateaceae</taxon>
        <taxon>Phlyctema</taxon>
    </lineage>
</organism>
<reference evidence="1 2" key="1">
    <citation type="submission" date="2024-06" db="EMBL/GenBank/DDBJ databases">
        <title>Complete genome of Phlyctema vagabunda strain 19-DSS-EL-015.</title>
        <authorList>
            <person name="Fiorenzani C."/>
        </authorList>
    </citation>
    <scope>NUCLEOTIDE SEQUENCE [LARGE SCALE GENOMIC DNA]</scope>
    <source>
        <strain evidence="1 2">19-DSS-EL-015</strain>
    </source>
</reference>
<dbReference type="EMBL" id="JBFCZG010000008">
    <property type="protein sequence ID" value="KAL3418845.1"/>
    <property type="molecule type" value="Genomic_DNA"/>
</dbReference>
<evidence type="ECO:0000313" key="1">
    <source>
        <dbReference type="EMBL" id="KAL3418845.1"/>
    </source>
</evidence>
<dbReference type="Proteomes" id="UP001629113">
    <property type="component" value="Unassembled WGS sequence"/>
</dbReference>
<accession>A0ABR4P6B7</accession>
<gene>
    <name evidence="1" type="ORF">PVAG01_09067</name>
</gene>
<name>A0ABR4P6B7_9HELO</name>
<sequence length="350" mass="39043">MAAIGQYIYNYLSVAMSSTILDDAVPSVADVLKVKQYFIDRAALPIELIDTILDHAEYWPCTSTSTSGRAMASGRYAHRNATSNENKFLLRSFPLGFSPSSSHYQISKPDLNEYASKQPSPWPDSKEVPQNATEELLENWKTRTSATTEHPCRKIVFTIKSRDQGAAGEFGTQGTYNHSYSWFEAGLEKVSALKEKHVLEAWKTAPRPQFEVVPHTPDDATPPVPIICSLRTIEPATIPIESPNIAEDEGAGYIFQQHLHPSTTRRIQSNVVAQRQQKEHVVTWSCFDDMKPDSPGADELESIGRGPGTGDGEFVRNMRVGDVVTIWAKARFPGWQNNVESVKVDVYWAI</sequence>